<evidence type="ECO:0000313" key="6">
    <source>
        <dbReference type="EMBL" id="CAH0057970.1"/>
    </source>
</evidence>
<proteinExistence type="inferred from homology"/>
<comment type="caution">
    <text evidence="6">The sequence shown here is derived from an EMBL/GenBank/DDBJ whole genome shotgun (WGS) entry which is preliminary data.</text>
</comment>
<dbReference type="Proteomes" id="UP000775872">
    <property type="component" value="Unassembled WGS sequence"/>
</dbReference>
<dbReference type="Pfam" id="PF07249">
    <property type="entry name" value="Cerato-platanin"/>
    <property type="match status" value="1"/>
</dbReference>
<dbReference type="OrthoDB" id="5370830at2759"/>
<evidence type="ECO:0000313" key="7">
    <source>
        <dbReference type="Proteomes" id="UP000775872"/>
    </source>
</evidence>
<organism evidence="6 7">
    <name type="scientific">Clonostachys solani</name>
    <dbReference type="NCBI Taxonomy" id="160281"/>
    <lineage>
        <taxon>Eukaryota</taxon>
        <taxon>Fungi</taxon>
        <taxon>Dikarya</taxon>
        <taxon>Ascomycota</taxon>
        <taxon>Pezizomycotina</taxon>
        <taxon>Sordariomycetes</taxon>
        <taxon>Hypocreomycetidae</taxon>
        <taxon>Hypocreales</taxon>
        <taxon>Bionectriaceae</taxon>
        <taxon>Clonostachys</taxon>
    </lineage>
</organism>
<feature type="region of interest" description="Disordered" evidence="4">
    <location>
        <begin position="217"/>
        <end position="272"/>
    </location>
</feature>
<evidence type="ECO:0000256" key="4">
    <source>
        <dbReference type="SAM" id="MobiDB-lite"/>
    </source>
</evidence>
<keyword evidence="3" id="KW-0964">Secreted</keyword>
<comment type="similarity">
    <text evidence="2">Belongs to the cerato-platanin family.</text>
</comment>
<gene>
    <name evidence="6" type="ORF">CSOL1703_00008447</name>
</gene>
<protein>
    <submittedName>
        <fullName evidence="6">Uncharacterized protein</fullName>
    </submittedName>
</protein>
<keyword evidence="5" id="KW-0732">Signal</keyword>
<dbReference type="InterPro" id="IPR010829">
    <property type="entry name" value="Cerato-platanin"/>
</dbReference>
<dbReference type="EMBL" id="CABFOC020000082">
    <property type="protein sequence ID" value="CAH0057970.1"/>
    <property type="molecule type" value="Genomic_DNA"/>
</dbReference>
<reference evidence="6" key="1">
    <citation type="submission" date="2021-10" db="EMBL/GenBank/DDBJ databases">
        <authorList>
            <person name="Piombo E."/>
        </authorList>
    </citation>
    <scope>NUCLEOTIDE SEQUENCE</scope>
</reference>
<evidence type="ECO:0000256" key="1">
    <source>
        <dbReference type="ARBA" id="ARBA00004613"/>
    </source>
</evidence>
<name>A0A9P0ES79_9HYPO</name>
<feature type="compositionally biased region" description="Low complexity" evidence="4">
    <location>
        <begin position="229"/>
        <end position="267"/>
    </location>
</feature>
<evidence type="ECO:0000256" key="3">
    <source>
        <dbReference type="ARBA" id="ARBA00022525"/>
    </source>
</evidence>
<dbReference type="InterPro" id="IPR036908">
    <property type="entry name" value="RlpA-like_sf"/>
</dbReference>
<keyword evidence="7" id="KW-1185">Reference proteome</keyword>
<dbReference type="GO" id="GO:0005576">
    <property type="term" value="C:extracellular region"/>
    <property type="evidence" value="ECO:0007669"/>
    <property type="project" value="UniProtKB-SubCell"/>
</dbReference>
<dbReference type="Gene3D" id="2.40.40.10">
    <property type="entry name" value="RlpA-like domain"/>
    <property type="match status" value="1"/>
</dbReference>
<evidence type="ECO:0000256" key="5">
    <source>
        <dbReference type="SAM" id="SignalP"/>
    </source>
</evidence>
<sequence length="396" mass="39766">MLPSTSIVSILALAAGAVAKGVSITPHDKYSSSVGVLGCKIDTNRVAYWPGSVDCNNICVKLTYEGRSVHLLRIDQSGGAYDVSYDAWVYLQSGKSAKSNPLNGGGVNVEVEEVDASECADLIKTEDKKLPLSASNSINFLTSCLAQPNSWVAKNHALYNICDAICTLGFDESCKLDMAVSNQPSCKNTLGLTTKLSLSNPVVDIQYGTGKTVLAGTGDSGTVVDIPDTTNSPASSSSSSSSSSTTTSSSSTSTSQAASTRAAAPTAVEQKPTTTAGGVFHEVPSSASSAEAATTVAAPASSQSAPATSAAPSSSAQVSSSLPSLTVSSSVIAPSSGLTNTSTPSTTLSSVTVSTPATTPSASTTSVPASAGHRGVEISLLALVSSVVACSLVGLF</sequence>
<feature type="region of interest" description="Disordered" evidence="4">
    <location>
        <begin position="333"/>
        <end position="370"/>
    </location>
</feature>
<feature type="chain" id="PRO_5040382873" evidence="5">
    <location>
        <begin position="20"/>
        <end position="396"/>
    </location>
</feature>
<feature type="signal peptide" evidence="5">
    <location>
        <begin position="1"/>
        <end position="19"/>
    </location>
</feature>
<dbReference type="AlphaFoldDB" id="A0A9P0ES79"/>
<comment type="subcellular location">
    <subcellularLocation>
        <location evidence="1">Secreted</location>
    </subcellularLocation>
</comment>
<dbReference type="PANTHER" id="PTHR38850:SF2">
    <property type="entry name" value="CERATO-PLATANIN"/>
    <property type="match status" value="1"/>
</dbReference>
<accession>A0A9P0ES79</accession>
<dbReference type="PANTHER" id="PTHR38850">
    <property type="entry name" value="CERATO-PLATANIN"/>
    <property type="match status" value="1"/>
</dbReference>
<evidence type="ECO:0000256" key="2">
    <source>
        <dbReference type="ARBA" id="ARBA00010421"/>
    </source>
</evidence>